<comment type="caution">
    <text evidence="2">The sequence shown here is derived from an EMBL/GenBank/DDBJ whole genome shotgun (WGS) entry which is preliminary data.</text>
</comment>
<dbReference type="Pfam" id="PF26476">
    <property type="entry name" value="DUF8149"/>
    <property type="match status" value="1"/>
</dbReference>
<gene>
    <name evidence="2" type="ORF">DM826_00105</name>
</gene>
<dbReference type="RefSeq" id="WP_120099959.1">
    <property type="nucleotide sequence ID" value="NZ_QKNY01000001.1"/>
</dbReference>
<accession>A0A3A6PRY9</accession>
<evidence type="ECO:0000313" key="2">
    <source>
        <dbReference type="EMBL" id="RJX45139.1"/>
    </source>
</evidence>
<dbReference type="OrthoDB" id="260707at2157"/>
<dbReference type="AlphaFoldDB" id="A0A3A6PRY9"/>
<sequence>MTDHSDDPEVPIICEECGTETTVPLSELETQLDRHNENRHDGEEHATVDPTLKSQLQDLVAEDLGLFE</sequence>
<evidence type="ECO:0000259" key="1">
    <source>
        <dbReference type="Pfam" id="PF26476"/>
    </source>
</evidence>
<protein>
    <recommendedName>
        <fullName evidence="1">DUF8149 domain-containing protein</fullName>
    </recommendedName>
</protein>
<reference evidence="2 3" key="1">
    <citation type="submission" date="2018-06" db="EMBL/GenBank/DDBJ databases">
        <title>Halonotius sp. F13-13 a new haloarchaeeon isolated from a solar saltern from Isla Cristina, Huelva, Spain.</title>
        <authorList>
            <person name="Duran-Viseras A."/>
            <person name="Sanchez-Porro C."/>
            <person name="Ventosa A."/>
        </authorList>
    </citation>
    <scope>NUCLEOTIDE SEQUENCE [LARGE SCALE GENOMIC DNA]</scope>
    <source>
        <strain evidence="2 3">F13-13</strain>
    </source>
</reference>
<dbReference type="InterPro" id="IPR058462">
    <property type="entry name" value="DUF8149"/>
</dbReference>
<feature type="domain" description="DUF8149" evidence="1">
    <location>
        <begin position="3"/>
        <end position="68"/>
    </location>
</feature>
<keyword evidence="3" id="KW-1185">Reference proteome</keyword>
<evidence type="ECO:0000313" key="3">
    <source>
        <dbReference type="Proteomes" id="UP000276588"/>
    </source>
</evidence>
<organism evidence="2 3">
    <name type="scientific">Halonotius aquaticus</name>
    <dbReference type="NCBI Taxonomy" id="2216978"/>
    <lineage>
        <taxon>Archaea</taxon>
        <taxon>Methanobacteriati</taxon>
        <taxon>Methanobacteriota</taxon>
        <taxon>Stenosarchaea group</taxon>
        <taxon>Halobacteria</taxon>
        <taxon>Halobacteriales</taxon>
        <taxon>Haloferacaceae</taxon>
        <taxon>Halonotius</taxon>
    </lineage>
</organism>
<name>A0A3A6PRY9_9EURY</name>
<proteinExistence type="predicted"/>
<dbReference type="EMBL" id="QKNY01000001">
    <property type="protein sequence ID" value="RJX45139.1"/>
    <property type="molecule type" value="Genomic_DNA"/>
</dbReference>
<dbReference type="Proteomes" id="UP000276588">
    <property type="component" value="Unassembled WGS sequence"/>
</dbReference>